<feature type="region of interest" description="Disordered" evidence="2">
    <location>
        <begin position="1"/>
        <end position="177"/>
    </location>
</feature>
<feature type="compositionally biased region" description="Low complexity" evidence="2">
    <location>
        <begin position="23"/>
        <end position="36"/>
    </location>
</feature>
<feature type="coiled-coil region" evidence="1">
    <location>
        <begin position="260"/>
        <end position="300"/>
    </location>
</feature>
<protein>
    <submittedName>
        <fullName evidence="3">Uncharacterized protein</fullName>
    </submittedName>
</protein>
<comment type="caution">
    <text evidence="3">The sequence shown here is derived from an EMBL/GenBank/DDBJ whole genome shotgun (WGS) entry which is preliminary data.</text>
</comment>
<evidence type="ECO:0000256" key="1">
    <source>
        <dbReference type="SAM" id="Coils"/>
    </source>
</evidence>
<evidence type="ECO:0000313" key="3">
    <source>
        <dbReference type="EMBL" id="KAK7557039.1"/>
    </source>
</evidence>
<evidence type="ECO:0000313" key="4">
    <source>
        <dbReference type="Proteomes" id="UP001365128"/>
    </source>
</evidence>
<accession>A0ABR1MRH6</accession>
<evidence type="ECO:0000256" key="2">
    <source>
        <dbReference type="SAM" id="MobiDB-lite"/>
    </source>
</evidence>
<organism evidence="3 4">
    <name type="scientific">Phyllosticta citricarpa</name>
    <dbReference type="NCBI Taxonomy" id="55181"/>
    <lineage>
        <taxon>Eukaryota</taxon>
        <taxon>Fungi</taxon>
        <taxon>Dikarya</taxon>
        <taxon>Ascomycota</taxon>
        <taxon>Pezizomycotina</taxon>
        <taxon>Dothideomycetes</taxon>
        <taxon>Dothideomycetes incertae sedis</taxon>
        <taxon>Botryosphaeriales</taxon>
        <taxon>Phyllostictaceae</taxon>
        <taxon>Phyllosticta</taxon>
    </lineage>
</organism>
<name>A0ABR1MRH6_9PEZI</name>
<keyword evidence="1" id="KW-0175">Coiled coil</keyword>
<feature type="compositionally biased region" description="Basic residues" evidence="2">
    <location>
        <begin position="7"/>
        <end position="17"/>
    </location>
</feature>
<reference evidence="3 4" key="1">
    <citation type="submission" date="2024-04" db="EMBL/GenBank/DDBJ databases">
        <title>Phyllosticta paracitricarpa is synonymous to the EU quarantine fungus P. citricarpa based on phylogenomic analyses.</title>
        <authorList>
            <consortium name="Lawrence Berkeley National Laboratory"/>
            <person name="Van Ingen-Buijs V.A."/>
            <person name="Van Westerhoven A.C."/>
            <person name="Haridas S."/>
            <person name="Skiadas P."/>
            <person name="Martin F."/>
            <person name="Groenewald J.Z."/>
            <person name="Crous P.W."/>
            <person name="Seidl M.F."/>
        </authorList>
    </citation>
    <scope>NUCLEOTIDE SEQUENCE [LARGE SCALE GENOMIC DNA]</scope>
    <source>
        <strain evidence="3 4">CBS 122670</strain>
    </source>
</reference>
<feature type="compositionally biased region" description="Pro residues" evidence="2">
    <location>
        <begin position="134"/>
        <end position="153"/>
    </location>
</feature>
<dbReference type="Proteomes" id="UP001365128">
    <property type="component" value="Unassembled WGS sequence"/>
</dbReference>
<proteinExistence type="predicted"/>
<gene>
    <name evidence="3" type="ORF">IWX46DRAFT_30655</name>
</gene>
<dbReference type="EMBL" id="JBBPDW010000001">
    <property type="protein sequence ID" value="KAK7557039.1"/>
    <property type="molecule type" value="Genomic_DNA"/>
</dbReference>
<sequence length="327" mass="36520">MFLISQHNKRFPARRPARQPDNAGASRPAASGASRAETNQYWRNRDQGAQRSLPNAPSARRTLQRQQIEGDGVAGPSLRGGNMPPDSPGLTWKRAPPGFNNGVLQGATAPKSPPPPPLNGEERLLRPGAASPGTAPPFPIPSGSPPPTPPRSTPPAGESGAGLNAGGSLTQLYSPPVDPGGGITPYYHAERFRLHGFKAAPGLDGNCGRYLPQTLYPDAVIPFREADSWRNRLYPTPWEQQWQNQMMPVLRQQMEMIRERQLQQQQLEQFLAERKRQEALRLQQQQIEEVLAERKRQEALWSQHQQRRIEVEMGRIRARQLHQQQPQ</sequence>
<keyword evidence="4" id="KW-1185">Reference proteome</keyword>